<dbReference type="InterPro" id="IPR032675">
    <property type="entry name" value="LRR_dom_sf"/>
</dbReference>
<dbReference type="EMBL" id="OU466857">
    <property type="protein sequence ID" value="CAH2034472.1"/>
    <property type="molecule type" value="Genomic_DNA"/>
</dbReference>
<dbReference type="Proteomes" id="UP000836841">
    <property type="component" value="Chromosome 1"/>
</dbReference>
<evidence type="ECO:0000313" key="2">
    <source>
        <dbReference type="EMBL" id="CAH2034472.1"/>
    </source>
</evidence>
<feature type="domain" description="FBD" evidence="1">
    <location>
        <begin position="207"/>
        <end position="285"/>
    </location>
</feature>
<dbReference type="InterPro" id="IPR050232">
    <property type="entry name" value="FBL13/AtMIF1-like"/>
</dbReference>
<name>A0AAU9R649_THLAR</name>
<reference evidence="2 3" key="1">
    <citation type="submission" date="2022-03" db="EMBL/GenBank/DDBJ databases">
        <authorList>
            <person name="Nunn A."/>
            <person name="Chopra R."/>
            <person name="Nunn A."/>
            <person name="Contreras Garrido A."/>
        </authorList>
    </citation>
    <scope>NUCLEOTIDE SEQUENCE [LARGE SCALE GENOMIC DNA]</scope>
</reference>
<dbReference type="Pfam" id="PF07723">
    <property type="entry name" value="LRR_2"/>
    <property type="match status" value="1"/>
</dbReference>
<gene>
    <name evidence="2" type="ORF">TAV2_LOCUS404</name>
</gene>
<protein>
    <recommendedName>
        <fullName evidence="1">FBD domain-containing protein</fullName>
    </recommendedName>
</protein>
<organism evidence="2 3">
    <name type="scientific">Thlaspi arvense</name>
    <name type="common">Field penny-cress</name>
    <dbReference type="NCBI Taxonomy" id="13288"/>
    <lineage>
        <taxon>Eukaryota</taxon>
        <taxon>Viridiplantae</taxon>
        <taxon>Streptophyta</taxon>
        <taxon>Embryophyta</taxon>
        <taxon>Tracheophyta</taxon>
        <taxon>Spermatophyta</taxon>
        <taxon>Magnoliopsida</taxon>
        <taxon>eudicotyledons</taxon>
        <taxon>Gunneridae</taxon>
        <taxon>Pentapetalae</taxon>
        <taxon>rosids</taxon>
        <taxon>malvids</taxon>
        <taxon>Brassicales</taxon>
        <taxon>Brassicaceae</taxon>
        <taxon>Thlaspideae</taxon>
        <taxon>Thlaspi</taxon>
    </lineage>
</organism>
<dbReference type="InterPro" id="IPR006566">
    <property type="entry name" value="FBD"/>
</dbReference>
<dbReference type="SUPFAM" id="SSF52047">
    <property type="entry name" value="RNI-like"/>
    <property type="match status" value="1"/>
</dbReference>
<dbReference type="PANTHER" id="PTHR31900">
    <property type="entry name" value="F-BOX/RNI SUPERFAMILY PROTEIN-RELATED"/>
    <property type="match status" value="1"/>
</dbReference>
<keyword evidence="3" id="KW-1185">Reference proteome</keyword>
<dbReference type="PANTHER" id="PTHR31900:SF34">
    <property type="entry name" value="EMB|CAB62440.1-RELATED"/>
    <property type="match status" value="1"/>
</dbReference>
<evidence type="ECO:0000259" key="1">
    <source>
        <dbReference type="SMART" id="SM00579"/>
    </source>
</evidence>
<accession>A0AAU9R649</accession>
<dbReference type="Gene3D" id="3.80.10.10">
    <property type="entry name" value="Ribonuclease Inhibitor"/>
    <property type="match status" value="1"/>
</dbReference>
<dbReference type="SMART" id="SM00579">
    <property type="entry name" value="FBD"/>
    <property type="match status" value="1"/>
</dbReference>
<evidence type="ECO:0000313" key="3">
    <source>
        <dbReference type="Proteomes" id="UP000836841"/>
    </source>
</evidence>
<dbReference type="Pfam" id="PF08387">
    <property type="entry name" value="FBD"/>
    <property type="match status" value="1"/>
</dbReference>
<proteinExistence type="predicted"/>
<dbReference type="InterPro" id="IPR013101">
    <property type="entry name" value="LRR_PRU1-like"/>
</dbReference>
<sequence length="287" mass="33514">MKSLRTLHFHDVVYKDSESVRNLFCSCPNLEHLVLHRVYSHGVELNFVIEAPSLKTLSLYGKSYGQKDDEYVINAPSLKYLSIEWLQSCDFFLIENASELVEADVRNVSAVANETILGSLSSAKRLYLDLSPLQITNPTGFIFYRLLYLEMCTHKMEWWNLLTAMLDSSPKLQVLKLIDHSSHRPSLIYDKKKRDEGEWNRPEYVPECLLSHLETFVWTRHDWIREEEKEVARYILSNARQLKKATFYIDPIESRKHFELAKRRKMLDELPAVVRASGSCDLVIELE</sequence>
<dbReference type="AlphaFoldDB" id="A0AAU9R649"/>